<evidence type="ECO:0000313" key="3">
    <source>
        <dbReference type="EMBL" id="BBB28282.1"/>
    </source>
</evidence>
<dbReference type="EMBL" id="AP014546">
    <property type="protein sequence ID" value="BBB28282.1"/>
    <property type="molecule type" value="Genomic_DNA"/>
</dbReference>
<feature type="transmembrane region" description="Helical" evidence="1">
    <location>
        <begin position="236"/>
        <end position="253"/>
    </location>
</feature>
<reference evidence="3 4" key="1">
    <citation type="journal article" date="2008" name="Int. J. Syst. Evol. Microbiol.">
        <title>Neptunomonas japonica sp. nov., an Osedax japonicus symbiont-like bacterium isolated from sediment adjacent to sperm whale carcasses off Kagoshima, Japan.</title>
        <authorList>
            <person name="Miyazaki M."/>
            <person name="Nogi Y."/>
            <person name="Fujiwara Y."/>
            <person name="Kawato M."/>
            <person name="Kubokawa K."/>
            <person name="Horikoshi K."/>
        </authorList>
    </citation>
    <scope>NUCLEOTIDE SEQUENCE [LARGE SCALE GENOMIC DNA]</scope>
    <source>
        <strain evidence="3 4">JAMM 1380</strain>
    </source>
</reference>
<feature type="transmembrane region" description="Helical" evidence="1">
    <location>
        <begin position="265"/>
        <end position="285"/>
    </location>
</feature>
<dbReference type="PANTHER" id="PTHR22911">
    <property type="entry name" value="ACYL-MALONYL CONDENSING ENZYME-RELATED"/>
    <property type="match status" value="1"/>
</dbReference>
<keyword evidence="1" id="KW-1133">Transmembrane helix</keyword>
<dbReference type="InterPro" id="IPR000620">
    <property type="entry name" value="EamA_dom"/>
</dbReference>
<keyword evidence="1" id="KW-0472">Membrane</keyword>
<dbReference type="Proteomes" id="UP000595332">
    <property type="component" value="Chromosome"/>
</dbReference>
<dbReference type="GO" id="GO:0016020">
    <property type="term" value="C:membrane"/>
    <property type="evidence" value="ECO:0007669"/>
    <property type="project" value="InterPro"/>
</dbReference>
<feature type="transmembrane region" description="Helical" evidence="1">
    <location>
        <begin position="37"/>
        <end position="56"/>
    </location>
</feature>
<dbReference type="AlphaFoldDB" id="A0A7R6PDX0"/>
<keyword evidence="4" id="KW-1185">Reference proteome</keyword>
<evidence type="ECO:0000259" key="2">
    <source>
        <dbReference type="Pfam" id="PF00892"/>
    </source>
</evidence>
<dbReference type="Pfam" id="PF00892">
    <property type="entry name" value="EamA"/>
    <property type="match status" value="2"/>
</dbReference>
<sequence>MTQTPHTTGVQIAAIGALVLSFDAMLIRLTEATSWDVVFWRGWLICLAFSALMLFNRQKSHLPDSRKNWIAAAIIAVLYGVNTVLFVYSIGHTSTANTVVILASSPLFAAIFSRMFLYEPIKLRVLFAIVLAFTGVVTIFAGSFNGNHWQGDIAALCLAISMGAVLTLLRHFSKLPLLPIIAVSGIVAGLLAIPHASPLSLPIQSYLWLSIMGLVQMPLATWLLMRAPRYIPSAEVSLFLLIETILGPVWVWLAVGEETPERTFIGGAIILTAIFSNSLAALYELKKRRNSLPK</sequence>
<feature type="transmembrane region" description="Helical" evidence="1">
    <location>
        <begin position="68"/>
        <end position="90"/>
    </location>
</feature>
<protein>
    <recommendedName>
        <fullName evidence="2">EamA domain-containing protein</fullName>
    </recommendedName>
</protein>
<feature type="domain" description="EamA" evidence="2">
    <location>
        <begin position="8"/>
        <end position="140"/>
    </location>
</feature>
<accession>A0A7R6PDX0</accession>
<dbReference type="RefSeq" id="WP_236591027.1">
    <property type="nucleotide sequence ID" value="NZ_AP014546.1"/>
</dbReference>
<feature type="transmembrane region" description="Helical" evidence="1">
    <location>
        <begin position="205"/>
        <end position="224"/>
    </location>
</feature>
<feature type="transmembrane region" description="Helical" evidence="1">
    <location>
        <begin position="12"/>
        <end position="31"/>
    </location>
</feature>
<feature type="transmembrane region" description="Helical" evidence="1">
    <location>
        <begin position="176"/>
        <end position="193"/>
    </location>
</feature>
<dbReference type="SUPFAM" id="SSF103481">
    <property type="entry name" value="Multidrug resistance efflux transporter EmrE"/>
    <property type="match status" value="2"/>
</dbReference>
<proteinExistence type="predicted"/>
<evidence type="ECO:0000256" key="1">
    <source>
        <dbReference type="SAM" id="Phobius"/>
    </source>
</evidence>
<name>A0A7R6PDX0_9GAMM</name>
<feature type="transmembrane region" description="Helical" evidence="1">
    <location>
        <begin position="125"/>
        <end position="143"/>
    </location>
</feature>
<keyword evidence="1" id="KW-0812">Transmembrane</keyword>
<evidence type="ECO:0000313" key="4">
    <source>
        <dbReference type="Proteomes" id="UP000595332"/>
    </source>
</evidence>
<feature type="domain" description="EamA" evidence="2">
    <location>
        <begin position="150"/>
        <end position="276"/>
    </location>
</feature>
<dbReference type="PANTHER" id="PTHR22911:SF135">
    <property type="entry name" value="BLR4310 PROTEIN"/>
    <property type="match status" value="1"/>
</dbReference>
<dbReference type="KEGG" id="njp:NEJAP_0324"/>
<feature type="transmembrane region" description="Helical" evidence="1">
    <location>
        <begin position="149"/>
        <end position="169"/>
    </location>
</feature>
<dbReference type="InterPro" id="IPR037185">
    <property type="entry name" value="EmrE-like"/>
</dbReference>
<organism evidence="3 4">
    <name type="scientific">Neptunomonas japonica JAMM 1380</name>
    <dbReference type="NCBI Taxonomy" id="1441457"/>
    <lineage>
        <taxon>Bacteria</taxon>
        <taxon>Pseudomonadati</taxon>
        <taxon>Pseudomonadota</taxon>
        <taxon>Gammaproteobacteria</taxon>
        <taxon>Oceanospirillales</taxon>
        <taxon>Oceanospirillaceae</taxon>
        <taxon>Neptunomonas</taxon>
    </lineage>
</organism>
<gene>
    <name evidence="3" type="ORF">NEJAP_0324</name>
</gene>
<feature type="transmembrane region" description="Helical" evidence="1">
    <location>
        <begin position="96"/>
        <end position="113"/>
    </location>
</feature>